<dbReference type="InterPro" id="IPR027417">
    <property type="entry name" value="P-loop_NTPase"/>
</dbReference>
<dbReference type="InterPro" id="IPR019734">
    <property type="entry name" value="TPR_rpt"/>
</dbReference>
<dbReference type="SUPFAM" id="SSF53167">
    <property type="entry name" value="Purine and uridine phosphorylases"/>
    <property type="match status" value="1"/>
</dbReference>
<proteinExistence type="predicted"/>
<keyword evidence="1" id="KW-0802">TPR repeat</keyword>
<dbReference type="SMART" id="SM00028">
    <property type="entry name" value="TPR"/>
    <property type="match status" value="3"/>
</dbReference>
<comment type="caution">
    <text evidence="3">The sequence shown here is derived from an EMBL/GenBank/DDBJ whole genome shotgun (WGS) entry which is preliminary data.</text>
</comment>
<gene>
    <name evidence="3" type="ORF">EDD36DRAFT_421629</name>
</gene>
<accession>A0AAN6ICF3</accession>
<dbReference type="Gene3D" id="3.40.50.1580">
    <property type="entry name" value="Nucleoside phosphorylase domain"/>
    <property type="match status" value="1"/>
</dbReference>
<evidence type="ECO:0000313" key="4">
    <source>
        <dbReference type="Proteomes" id="UP001203852"/>
    </source>
</evidence>
<dbReference type="GO" id="GO:0009116">
    <property type="term" value="P:nucleoside metabolic process"/>
    <property type="evidence" value="ECO:0007669"/>
    <property type="project" value="InterPro"/>
</dbReference>
<protein>
    <submittedName>
        <fullName evidence="3">Kinesin light chain</fullName>
    </submittedName>
</protein>
<keyword evidence="4" id="KW-1185">Reference proteome</keyword>
<dbReference type="AlphaFoldDB" id="A0AAN6ICF3"/>
<evidence type="ECO:0000313" key="3">
    <source>
        <dbReference type="EMBL" id="KAI1610554.1"/>
    </source>
</evidence>
<dbReference type="InterPro" id="IPR053137">
    <property type="entry name" value="NLR-like"/>
</dbReference>
<dbReference type="Gene3D" id="1.25.40.10">
    <property type="entry name" value="Tetratricopeptide repeat domain"/>
    <property type="match status" value="2"/>
</dbReference>
<name>A0AAN6ICF3_9EURO</name>
<dbReference type="GO" id="GO:0043531">
    <property type="term" value="F:ADP binding"/>
    <property type="evidence" value="ECO:0007669"/>
    <property type="project" value="InterPro"/>
</dbReference>
<dbReference type="InterPro" id="IPR035994">
    <property type="entry name" value="Nucleoside_phosphorylase_sf"/>
</dbReference>
<dbReference type="PROSITE" id="PS50005">
    <property type="entry name" value="TPR"/>
    <property type="match status" value="1"/>
</dbReference>
<dbReference type="Proteomes" id="UP001203852">
    <property type="component" value="Unassembled WGS sequence"/>
</dbReference>
<dbReference type="GO" id="GO:0003824">
    <property type="term" value="F:catalytic activity"/>
    <property type="evidence" value="ECO:0007669"/>
    <property type="project" value="InterPro"/>
</dbReference>
<dbReference type="InterPro" id="IPR011990">
    <property type="entry name" value="TPR-like_helical_dom_sf"/>
</dbReference>
<dbReference type="PANTHER" id="PTHR46082:SF6">
    <property type="entry name" value="AAA+ ATPASE DOMAIN-CONTAINING PROTEIN-RELATED"/>
    <property type="match status" value="1"/>
</dbReference>
<feature type="domain" description="NB-ARC" evidence="2">
    <location>
        <begin position="352"/>
        <end position="508"/>
    </location>
</feature>
<dbReference type="SUPFAM" id="SSF52540">
    <property type="entry name" value="P-loop containing nucleoside triphosphate hydrolases"/>
    <property type="match status" value="1"/>
</dbReference>
<dbReference type="Pfam" id="PF13424">
    <property type="entry name" value="TPR_12"/>
    <property type="match status" value="3"/>
</dbReference>
<dbReference type="Gene3D" id="3.40.50.300">
    <property type="entry name" value="P-loop containing nucleotide triphosphate hydrolases"/>
    <property type="match status" value="1"/>
</dbReference>
<reference evidence="3" key="1">
    <citation type="journal article" date="2022" name="bioRxiv">
        <title>Deciphering the potential niche of two novel black yeast fungi from a biological soil crust based on their genomes, phenotypes, and melanin regulation.</title>
        <authorList>
            <consortium name="DOE Joint Genome Institute"/>
            <person name="Carr E.C."/>
            <person name="Barton Q."/>
            <person name="Grambo S."/>
            <person name="Sullivan M."/>
            <person name="Renfro C.M."/>
            <person name="Kuo A."/>
            <person name="Pangilinan J."/>
            <person name="Lipzen A."/>
            <person name="Keymanesh K."/>
            <person name="Savage E."/>
            <person name="Barry K."/>
            <person name="Grigoriev I.V."/>
            <person name="Riekhof W.R."/>
            <person name="Harris S.S."/>
        </authorList>
    </citation>
    <scope>NUCLEOTIDE SEQUENCE</scope>
    <source>
        <strain evidence="3">JF 03-4F</strain>
    </source>
</reference>
<dbReference type="Pfam" id="PF00931">
    <property type="entry name" value="NB-ARC"/>
    <property type="match status" value="1"/>
</dbReference>
<dbReference type="EMBL" id="MU404358">
    <property type="protein sequence ID" value="KAI1610554.1"/>
    <property type="molecule type" value="Genomic_DNA"/>
</dbReference>
<evidence type="ECO:0000256" key="1">
    <source>
        <dbReference type="PROSITE-ProRule" id="PRU00339"/>
    </source>
</evidence>
<dbReference type="PANTHER" id="PTHR46082">
    <property type="entry name" value="ATP/GTP-BINDING PROTEIN-RELATED"/>
    <property type="match status" value="1"/>
</dbReference>
<dbReference type="SUPFAM" id="SSF48452">
    <property type="entry name" value="TPR-like"/>
    <property type="match status" value="1"/>
</dbReference>
<feature type="repeat" description="TPR" evidence="1">
    <location>
        <begin position="781"/>
        <end position="814"/>
    </location>
</feature>
<sequence>MLVRPIKDYRVGWVCALPKELTAARAMLDEEHDSSQVPNDNNSYVLGRIHGHNVVIACLPAGVYGTVSAATVANNMLRTFTGIRFGLMVGIGGGIPNLDQGVDIRLGDVVVSQPDGTHGGVVQYDFRKNLGDGTYERKGVLQPPPTFLLAALGNLQSRHQIHGNRILETIAAMVERFPILADDGFVHPGTEMDVLFCGNVDGHKGGLHCTRCQNGILERRPRGDRRPEVHYGTIASGNELMKNVVERDRLGRELGAKCVEMEAAGLMNEFPCIVVLGICDYADFYKNDVWQEYAAVTAAGFAKELLSIVKTAEVTNVKHATEATKHNRGLNLYDAPDMGDDLFCGRQAEIQQMESILQPLLDVLGASRKLLVLGGMGGIGKTQLAVSYAKRHRTSYTSIFWLDATSELSLKTSLRNVAHRALPPSTIGDFDDERMSSCLSNWLSEDENTRWLLIFDNYDDPEQYSVRKYLPSVAHGSVIITTRQPDRVLGDKVRVRSLSKEDDSLRILARRSERENVGSDPDARRLAQRLDGHPLALATAGAFLSQSAISFGQYLRRYEERWTISDAMEELPDYPSRTLYSTWYLSFMHIEQQNPRAAKLLRFLAYLDHRDIWFELLHCGRAGTRPAWFAEVEGDVFMFEDAMQTLTRYCLVETCHQTGSYSLHPCVQGKLGKAETMYIRALVGLEKVLGVDHESTIFVVHNLSMLYSDLGKLKEAETMCLRALAGRENLLGPDHRLTLSSVVSLGVIYVAQGKLGEAGTMNPRALAAGEKSLGLVHKSTLDSVNNLGDVYRDQGRLDEAEKMYKRALVGQEKELGLNLRSPLVILMNIGTIFCLRGELSRAEISGLRRTLGANHIDTLDAFNNLANLYCEQGKLEKAEALYEQALTGITVAQGKHHYFVSGVLNNLGLLNAEQGNAGAARRLYLEARDGFQKLLGPEHYHTRMVCYSLQQLDLGDANDTSLSSTGVIDHVNEPRRRWYY</sequence>
<dbReference type="Pfam" id="PF13374">
    <property type="entry name" value="TPR_10"/>
    <property type="match status" value="1"/>
</dbReference>
<organism evidence="3 4">
    <name type="scientific">Exophiala viscosa</name>
    <dbReference type="NCBI Taxonomy" id="2486360"/>
    <lineage>
        <taxon>Eukaryota</taxon>
        <taxon>Fungi</taxon>
        <taxon>Dikarya</taxon>
        <taxon>Ascomycota</taxon>
        <taxon>Pezizomycotina</taxon>
        <taxon>Eurotiomycetes</taxon>
        <taxon>Chaetothyriomycetidae</taxon>
        <taxon>Chaetothyriales</taxon>
        <taxon>Herpotrichiellaceae</taxon>
        <taxon>Exophiala</taxon>
    </lineage>
</organism>
<evidence type="ECO:0000259" key="2">
    <source>
        <dbReference type="Pfam" id="PF00931"/>
    </source>
</evidence>
<dbReference type="InterPro" id="IPR002182">
    <property type="entry name" value="NB-ARC"/>
</dbReference>